<accession>A0AAV2C0W9</accession>
<name>A0AAV2C0W9_9ARAC</name>
<sequence>MLRTPYLPKGVLITVLGQLAQVNLIAIGYHLERKLKAIGSFQKVHFQSYWQFSYTKL</sequence>
<keyword evidence="2" id="KW-1185">Reference proteome</keyword>
<gene>
    <name evidence="1" type="ORF">LARSCL_LOCUS22570</name>
</gene>
<protein>
    <submittedName>
        <fullName evidence="1">Uncharacterized protein</fullName>
    </submittedName>
</protein>
<dbReference type="Proteomes" id="UP001497382">
    <property type="component" value="Unassembled WGS sequence"/>
</dbReference>
<dbReference type="EMBL" id="CAXIEN010000725">
    <property type="protein sequence ID" value="CAL1301514.1"/>
    <property type="molecule type" value="Genomic_DNA"/>
</dbReference>
<proteinExistence type="predicted"/>
<dbReference type="AlphaFoldDB" id="A0AAV2C0W9"/>
<comment type="caution">
    <text evidence="1">The sequence shown here is derived from an EMBL/GenBank/DDBJ whole genome shotgun (WGS) entry which is preliminary data.</text>
</comment>
<organism evidence="1 2">
    <name type="scientific">Larinioides sclopetarius</name>
    <dbReference type="NCBI Taxonomy" id="280406"/>
    <lineage>
        <taxon>Eukaryota</taxon>
        <taxon>Metazoa</taxon>
        <taxon>Ecdysozoa</taxon>
        <taxon>Arthropoda</taxon>
        <taxon>Chelicerata</taxon>
        <taxon>Arachnida</taxon>
        <taxon>Araneae</taxon>
        <taxon>Araneomorphae</taxon>
        <taxon>Entelegynae</taxon>
        <taxon>Araneoidea</taxon>
        <taxon>Araneidae</taxon>
        <taxon>Larinioides</taxon>
    </lineage>
</organism>
<evidence type="ECO:0000313" key="2">
    <source>
        <dbReference type="Proteomes" id="UP001497382"/>
    </source>
</evidence>
<evidence type="ECO:0000313" key="1">
    <source>
        <dbReference type="EMBL" id="CAL1301514.1"/>
    </source>
</evidence>
<reference evidence="1 2" key="1">
    <citation type="submission" date="2024-04" db="EMBL/GenBank/DDBJ databases">
        <authorList>
            <person name="Rising A."/>
            <person name="Reimegard J."/>
            <person name="Sonavane S."/>
            <person name="Akerstrom W."/>
            <person name="Nylinder S."/>
            <person name="Hedman E."/>
            <person name="Kallberg Y."/>
        </authorList>
    </citation>
    <scope>NUCLEOTIDE SEQUENCE [LARGE SCALE GENOMIC DNA]</scope>
</reference>